<sequence>MKPALLAPALSLLLGAAQAERVELAGTSLSLEVPAGFTKMPQDIIDLKYSRGRPPSTVYSTPGPSWAVNIAFDRRDVAVKPEQLKEIQGVLEKSVQGVAGLRWVKRGLQTSHGRPWVVLQFWVQGLDTTIYNDLRATSDGGKLLLVTANVTRELYPQYVRSLSAAMDSLK</sequence>
<comment type="caution">
    <text evidence="2">The sequence shown here is derived from an EMBL/GenBank/DDBJ whole genome shotgun (WGS) entry which is preliminary data.</text>
</comment>
<organism evidence="2 3">
    <name type="scientific">Deinococcus koreensis</name>
    <dbReference type="NCBI Taxonomy" id="2054903"/>
    <lineage>
        <taxon>Bacteria</taxon>
        <taxon>Thermotogati</taxon>
        <taxon>Deinococcota</taxon>
        <taxon>Deinococci</taxon>
        <taxon>Deinococcales</taxon>
        <taxon>Deinococcaceae</taxon>
        <taxon>Deinococcus</taxon>
    </lineage>
</organism>
<keyword evidence="3" id="KW-1185">Reference proteome</keyword>
<dbReference type="AlphaFoldDB" id="A0A2K3UXH4"/>
<feature type="chain" id="PRO_5014446785" description="DUF1795 domain-containing protein" evidence="1">
    <location>
        <begin position="20"/>
        <end position="170"/>
    </location>
</feature>
<dbReference type="EMBL" id="PPPD01000001">
    <property type="protein sequence ID" value="PNY81240.1"/>
    <property type="molecule type" value="Genomic_DNA"/>
</dbReference>
<dbReference type="Proteomes" id="UP000236379">
    <property type="component" value="Unassembled WGS sequence"/>
</dbReference>
<feature type="signal peptide" evidence="1">
    <location>
        <begin position="1"/>
        <end position="19"/>
    </location>
</feature>
<evidence type="ECO:0000313" key="3">
    <source>
        <dbReference type="Proteomes" id="UP000236379"/>
    </source>
</evidence>
<keyword evidence="1" id="KW-0732">Signal</keyword>
<name>A0A2K3UXH4_9DEIO</name>
<reference evidence="2 3" key="1">
    <citation type="submission" date="2018-01" db="EMBL/GenBank/DDBJ databases">
        <title>Deinococcus koreensis sp. nov., a radiation-resistant bacterium isolated from river water.</title>
        <authorList>
            <person name="Choi A."/>
        </authorList>
    </citation>
    <scope>NUCLEOTIDE SEQUENCE [LARGE SCALE GENOMIC DNA]</scope>
    <source>
        <strain evidence="2 3">SJW1-2</strain>
    </source>
</reference>
<gene>
    <name evidence="2" type="ORF">CVO96_07450</name>
</gene>
<evidence type="ECO:0000256" key="1">
    <source>
        <dbReference type="SAM" id="SignalP"/>
    </source>
</evidence>
<protein>
    <recommendedName>
        <fullName evidence="4">DUF1795 domain-containing protein</fullName>
    </recommendedName>
</protein>
<evidence type="ECO:0008006" key="4">
    <source>
        <dbReference type="Google" id="ProtNLM"/>
    </source>
</evidence>
<accession>A0A2K3UXH4</accession>
<dbReference type="RefSeq" id="WP_103311683.1">
    <property type="nucleotide sequence ID" value="NZ_PPPD01000001.1"/>
</dbReference>
<evidence type="ECO:0000313" key="2">
    <source>
        <dbReference type="EMBL" id="PNY81240.1"/>
    </source>
</evidence>
<dbReference type="OrthoDB" id="6623559at2"/>
<proteinExistence type="predicted"/>